<dbReference type="SUPFAM" id="SSF48029">
    <property type="entry name" value="FliG"/>
    <property type="match status" value="2"/>
</dbReference>
<dbReference type="InterPro" id="IPR023087">
    <property type="entry name" value="Flg_Motor_Flig_C"/>
</dbReference>
<comment type="similarity">
    <text evidence="3">Belongs to the FliG family.</text>
</comment>
<dbReference type="PANTHER" id="PTHR30534:SF0">
    <property type="entry name" value="FLAGELLAR MOTOR SWITCH PROTEIN FLIG"/>
    <property type="match status" value="1"/>
</dbReference>
<evidence type="ECO:0000256" key="7">
    <source>
        <dbReference type="ARBA" id="ARBA00022779"/>
    </source>
</evidence>
<dbReference type="STRING" id="454171.CP488_02856"/>
<feature type="domain" description="Flagellar motor switch protein FliG C-terminal" evidence="10">
    <location>
        <begin position="222"/>
        <end position="329"/>
    </location>
</feature>
<dbReference type="FunFam" id="1.10.220.30:FF:000001">
    <property type="entry name" value="Flagellar motor switch protein FliG"/>
    <property type="match status" value="1"/>
</dbReference>
<organism evidence="13 14">
    <name type="scientific">Chthonomonas calidirosea (strain DSM 23976 / ICMP 18418 / T49)</name>
    <dbReference type="NCBI Taxonomy" id="1303518"/>
    <lineage>
        <taxon>Bacteria</taxon>
        <taxon>Bacillati</taxon>
        <taxon>Armatimonadota</taxon>
        <taxon>Chthonomonadia</taxon>
        <taxon>Chthonomonadales</taxon>
        <taxon>Chthonomonadaceae</taxon>
        <taxon>Chthonomonas</taxon>
    </lineage>
</organism>
<accession>S0EYN6</accession>
<evidence type="ECO:0000256" key="2">
    <source>
        <dbReference type="ARBA" id="ARBA00004413"/>
    </source>
</evidence>
<dbReference type="KEGG" id="ccz:CCALI_01242"/>
<evidence type="ECO:0000313" key="14">
    <source>
        <dbReference type="Proteomes" id="UP000014227"/>
    </source>
</evidence>
<dbReference type="GO" id="GO:0005886">
    <property type="term" value="C:plasma membrane"/>
    <property type="evidence" value="ECO:0007669"/>
    <property type="project" value="UniProtKB-SubCell"/>
</dbReference>
<keyword evidence="13" id="KW-0969">Cilium</keyword>
<keyword evidence="9" id="KW-0975">Bacterial flagellum</keyword>
<reference evidence="14" key="1">
    <citation type="submission" date="2013-03" db="EMBL/GenBank/DDBJ databases">
        <title>Genome sequence of Chthonomonas calidirosea, the first sequenced genome from the Armatimonadetes phylum (formally candidate division OP10).</title>
        <authorList>
            <person name="Lee K.C.Y."/>
            <person name="Morgan X.C."/>
            <person name="Dunfield P.F."/>
            <person name="Tamas I."/>
            <person name="Houghton K.M."/>
            <person name="Vyssotski M."/>
            <person name="Ryan J.L.J."/>
            <person name="Lagutin K."/>
            <person name="McDonald I.R."/>
            <person name="Stott M.B."/>
        </authorList>
    </citation>
    <scope>NUCLEOTIDE SEQUENCE [LARGE SCALE GENOMIC DNA]</scope>
    <source>
        <strain evidence="14">DSM 23976 / ICMP 18418 / T49</strain>
    </source>
</reference>
<keyword evidence="6" id="KW-0145">Chemotaxis</keyword>
<name>S0EYN6_CHTCT</name>
<gene>
    <name evidence="13" type="ORF">CCALI_01242</name>
</gene>
<dbReference type="GO" id="GO:0071973">
    <property type="term" value="P:bacterial-type flagellum-dependent cell motility"/>
    <property type="evidence" value="ECO:0007669"/>
    <property type="project" value="InterPro"/>
</dbReference>
<evidence type="ECO:0000259" key="10">
    <source>
        <dbReference type="Pfam" id="PF01706"/>
    </source>
</evidence>
<dbReference type="HOGENOM" id="CLU_047835_1_1_0"/>
<dbReference type="GO" id="GO:0006935">
    <property type="term" value="P:chemotaxis"/>
    <property type="evidence" value="ECO:0007669"/>
    <property type="project" value="UniProtKB-KW"/>
</dbReference>
<dbReference type="Gene3D" id="1.10.220.30">
    <property type="match status" value="3"/>
</dbReference>
<evidence type="ECO:0000256" key="3">
    <source>
        <dbReference type="ARBA" id="ARBA00010299"/>
    </source>
</evidence>
<keyword evidence="14" id="KW-1185">Reference proteome</keyword>
<evidence type="ECO:0000259" key="12">
    <source>
        <dbReference type="Pfam" id="PF14842"/>
    </source>
</evidence>
<dbReference type="InterPro" id="IPR011002">
    <property type="entry name" value="FliG_a-hlx"/>
</dbReference>
<dbReference type="eggNOG" id="COG1536">
    <property type="taxonomic scope" value="Bacteria"/>
</dbReference>
<keyword evidence="13" id="KW-0966">Cell projection</keyword>
<dbReference type="PIRSF" id="PIRSF003161">
    <property type="entry name" value="FliG"/>
    <property type="match status" value="1"/>
</dbReference>
<keyword evidence="5" id="KW-1003">Cell membrane</keyword>
<evidence type="ECO:0000256" key="5">
    <source>
        <dbReference type="ARBA" id="ARBA00022475"/>
    </source>
</evidence>
<dbReference type="RefSeq" id="WP_016482603.1">
    <property type="nucleotide sequence ID" value="NC_021487.1"/>
</dbReference>
<evidence type="ECO:0000256" key="1">
    <source>
        <dbReference type="ARBA" id="ARBA00004117"/>
    </source>
</evidence>
<evidence type="ECO:0000259" key="11">
    <source>
        <dbReference type="Pfam" id="PF14841"/>
    </source>
</evidence>
<feature type="domain" description="Flagellar motor switch protein FliG N-terminal" evidence="12">
    <location>
        <begin position="8"/>
        <end position="111"/>
    </location>
</feature>
<dbReference type="InterPro" id="IPR000090">
    <property type="entry name" value="Flg_Motor_Flig"/>
</dbReference>
<dbReference type="GO" id="GO:0009425">
    <property type="term" value="C:bacterial-type flagellum basal body"/>
    <property type="evidence" value="ECO:0007669"/>
    <property type="project" value="UniProtKB-SubCell"/>
</dbReference>
<dbReference type="Pfam" id="PF14842">
    <property type="entry name" value="FliG_N"/>
    <property type="match status" value="1"/>
</dbReference>
<keyword evidence="13" id="KW-0282">Flagellum</keyword>
<dbReference type="PRINTS" id="PR00954">
    <property type="entry name" value="FLGMOTORFLIG"/>
</dbReference>
<evidence type="ECO:0000313" key="13">
    <source>
        <dbReference type="EMBL" id="CCW35060.1"/>
    </source>
</evidence>
<keyword evidence="8" id="KW-0472">Membrane</keyword>
<dbReference type="InterPro" id="IPR032779">
    <property type="entry name" value="FliG_M"/>
</dbReference>
<dbReference type="Pfam" id="PF01706">
    <property type="entry name" value="FliG_C"/>
    <property type="match status" value="1"/>
</dbReference>
<evidence type="ECO:0000256" key="6">
    <source>
        <dbReference type="ARBA" id="ARBA00022500"/>
    </source>
</evidence>
<dbReference type="AlphaFoldDB" id="S0EYN6"/>
<dbReference type="InterPro" id="IPR028263">
    <property type="entry name" value="FliG_N"/>
</dbReference>
<keyword evidence="7" id="KW-0283">Flagellar rotation</keyword>
<evidence type="ECO:0000256" key="9">
    <source>
        <dbReference type="ARBA" id="ARBA00023143"/>
    </source>
</evidence>
<dbReference type="NCBIfam" id="TIGR00207">
    <property type="entry name" value="fliG"/>
    <property type="match status" value="1"/>
</dbReference>
<dbReference type="InParanoid" id="S0EYN6"/>
<protein>
    <recommendedName>
        <fullName evidence="4">Flagellar motor switch protein FliG</fullName>
    </recommendedName>
</protein>
<dbReference type="Proteomes" id="UP000014227">
    <property type="component" value="Chromosome I"/>
</dbReference>
<feature type="domain" description="Flagellar motor switch protein FliG middle" evidence="11">
    <location>
        <begin position="119"/>
        <end position="190"/>
    </location>
</feature>
<dbReference type="OrthoDB" id="9780302at2"/>
<sequence length="339" mass="37732">MPRAQTNNLTNRQKAAVLMVALGPEAAARVFKHLREDEIENITLEVARLGRVSSETRRQIIAEFHEMCLAQEVIAEGGIDQARKALEAAFGADKANEVVSRVSQALQVMPFDFVKKTDPTQLLSFIVDEHPQTIALVLSHLNPNQAATVLSGLPQELRAEVARRIAIMDRTPPEVIREIERVLERKLSTSVVSSALTSVGGVKSLVEILNWVDRTTEKTILENLSETTPDLAEEVKKLMFVFEDIVLLDDGSIQKVLREVDTKELALALKGVGEEVQNRIFKNMSERAATMLKEDMEFMGPVRLRNVEEAQQRIVGIIRRLEEAGEIVIARGGGEEIII</sequence>
<dbReference type="EMBL" id="HF951689">
    <property type="protein sequence ID" value="CCW35060.1"/>
    <property type="molecule type" value="Genomic_DNA"/>
</dbReference>
<dbReference type="Pfam" id="PF14841">
    <property type="entry name" value="FliG_M"/>
    <property type="match status" value="1"/>
</dbReference>
<comment type="subcellular location">
    <subcellularLocation>
        <location evidence="1">Bacterial flagellum basal body</location>
    </subcellularLocation>
    <subcellularLocation>
        <location evidence="2">Cell membrane</location>
        <topology evidence="2">Peripheral membrane protein</topology>
        <orientation evidence="2">Cytoplasmic side</orientation>
    </subcellularLocation>
</comment>
<dbReference type="PANTHER" id="PTHR30534">
    <property type="entry name" value="FLAGELLAR MOTOR SWITCH PROTEIN FLIG"/>
    <property type="match status" value="1"/>
</dbReference>
<dbReference type="GO" id="GO:0003774">
    <property type="term" value="F:cytoskeletal motor activity"/>
    <property type="evidence" value="ECO:0007669"/>
    <property type="project" value="InterPro"/>
</dbReference>
<dbReference type="FunCoup" id="S0EYN6">
    <property type="interactions" value="92"/>
</dbReference>
<evidence type="ECO:0000256" key="8">
    <source>
        <dbReference type="ARBA" id="ARBA00023136"/>
    </source>
</evidence>
<dbReference type="PATRIC" id="fig|1303518.3.peg.1262"/>
<proteinExistence type="inferred from homology"/>
<evidence type="ECO:0000256" key="4">
    <source>
        <dbReference type="ARBA" id="ARBA00021870"/>
    </source>
</evidence>